<evidence type="ECO:0000256" key="5">
    <source>
        <dbReference type="ARBA" id="ARBA00022917"/>
    </source>
</evidence>
<dbReference type="InterPro" id="IPR027417">
    <property type="entry name" value="P-loop_NTPase"/>
</dbReference>
<dbReference type="InterPro" id="IPR031157">
    <property type="entry name" value="G_TR_CS"/>
</dbReference>
<dbReference type="Pfam" id="PF25461">
    <property type="entry name" value="Beta-barrel_SelB"/>
    <property type="match status" value="1"/>
</dbReference>
<dbReference type="Gene3D" id="2.40.30.10">
    <property type="entry name" value="Translation factors"/>
    <property type="match status" value="2"/>
</dbReference>
<keyword evidence="4" id="KW-0547">Nucleotide-binding</keyword>
<dbReference type="FunFam" id="3.40.50.300:FF:001064">
    <property type="entry name" value="Selenocysteine-specific translation elongation factor"/>
    <property type="match status" value="1"/>
</dbReference>
<dbReference type="PROSITE" id="PS00301">
    <property type="entry name" value="G_TR_1"/>
    <property type="match status" value="1"/>
</dbReference>
<keyword evidence="5" id="KW-0648">Protein biosynthesis</keyword>
<evidence type="ECO:0000256" key="3">
    <source>
        <dbReference type="ARBA" id="ARBA00022490"/>
    </source>
</evidence>
<dbReference type="Gene3D" id="1.10.10.10">
    <property type="entry name" value="Winged helix-like DNA-binding domain superfamily/Winged helix DNA-binding domain"/>
    <property type="match status" value="2"/>
</dbReference>
<dbReference type="Pfam" id="PF03144">
    <property type="entry name" value="GTP_EFTU_D2"/>
    <property type="match status" value="1"/>
</dbReference>
<dbReference type="InterPro" id="IPR009000">
    <property type="entry name" value="Transl_B-barrel_sf"/>
</dbReference>
<organism evidence="10 11">
    <name type="scientific">Clostridium tetanomorphum</name>
    <dbReference type="NCBI Taxonomy" id="1553"/>
    <lineage>
        <taxon>Bacteria</taxon>
        <taxon>Bacillati</taxon>
        <taxon>Bacillota</taxon>
        <taxon>Clostridia</taxon>
        <taxon>Eubacteriales</taxon>
        <taxon>Clostridiaceae</taxon>
        <taxon>Clostridium</taxon>
    </lineage>
</organism>
<dbReference type="InterPro" id="IPR004161">
    <property type="entry name" value="EFTu-like_2"/>
</dbReference>
<dbReference type="GO" id="GO:0003746">
    <property type="term" value="F:translation elongation factor activity"/>
    <property type="evidence" value="ECO:0007669"/>
    <property type="project" value="UniProtKB-KW"/>
</dbReference>
<protein>
    <recommendedName>
        <fullName evidence="2">Selenocysteine-specific elongation factor</fullName>
    </recommendedName>
    <alternativeName>
        <fullName evidence="8">SelB translation factor</fullName>
    </alternativeName>
</protein>
<accession>A0A923E914</accession>
<evidence type="ECO:0000313" key="11">
    <source>
        <dbReference type="Proteomes" id="UP000563151"/>
    </source>
</evidence>
<dbReference type="GO" id="GO:0005525">
    <property type="term" value="F:GTP binding"/>
    <property type="evidence" value="ECO:0007669"/>
    <property type="project" value="UniProtKB-KW"/>
</dbReference>
<dbReference type="PROSITE" id="PS51722">
    <property type="entry name" value="G_TR_2"/>
    <property type="match status" value="1"/>
</dbReference>
<dbReference type="SUPFAM" id="SSF50465">
    <property type="entry name" value="EF-Tu/eEF-1alpha/eIF2-gamma C-terminal domain"/>
    <property type="match status" value="1"/>
</dbReference>
<dbReference type="InterPro" id="IPR050055">
    <property type="entry name" value="EF-Tu_GTPase"/>
</dbReference>
<dbReference type="NCBIfam" id="TIGR00231">
    <property type="entry name" value="small_GTP"/>
    <property type="match status" value="1"/>
</dbReference>
<evidence type="ECO:0000256" key="6">
    <source>
        <dbReference type="ARBA" id="ARBA00023134"/>
    </source>
</evidence>
<proteinExistence type="predicted"/>
<evidence type="ECO:0000256" key="2">
    <source>
        <dbReference type="ARBA" id="ARBA00015953"/>
    </source>
</evidence>
<dbReference type="SUPFAM" id="SSF46785">
    <property type="entry name" value="Winged helix' DNA-binding domain"/>
    <property type="match status" value="1"/>
</dbReference>
<keyword evidence="10" id="KW-0251">Elongation factor</keyword>
<dbReference type="CDD" id="cd04171">
    <property type="entry name" value="SelB"/>
    <property type="match status" value="1"/>
</dbReference>
<evidence type="ECO:0000259" key="9">
    <source>
        <dbReference type="PROSITE" id="PS51722"/>
    </source>
</evidence>
<dbReference type="GO" id="GO:0001514">
    <property type="term" value="P:selenocysteine incorporation"/>
    <property type="evidence" value="ECO:0007669"/>
    <property type="project" value="InterPro"/>
</dbReference>
<keyword evidence="6" id="KW-0342">GTP-binding</keyword>
<dbReference type="GO" id="GO:0003924">
    <property type="term" value="F:GTPase activity"/>
    <property type="evidence" value="ECO:0007669"/>
    <property type="project" value="InterPro"/>
</dbReference>
<dbReference type="NCBIfam" id="TIGR00475">
    <property type="entry name" value="selB"/>
    <property type="match status" value="1"/>
</dbReference>
<evidence type="ECO:0000313" key="10">
    <source>
        <dbReference type="EMBL" id="MBC2397341.1"/>
    </source>
</evidence>
<evidence type="ECO:0000256" key="8">
    <source>
        <dbReference type="ARBA" id="ARBA00031615"/>
    </source>
</evidence>
<dbReference type="InterPro" id="IPR000795">
    <property type="entry name" value="T_Tr_GTP-bd_dom"/>
</dbReference>
<dbReference type="InterPro" id="IPR005225">
    <property type="entry name" value="Small_GTP-bd"/>
</dbReference>
<name>A0A923E914_CLOTT</name>
<reference evidence="10 11" key="1">
    <citation type="submission" date="2020-04" db="EMBL/GenBank/DDBJ databases">
        <title>Genomic insights into acetone-butanol-ethanol (ABE) fermentation by sequencing solventogenic clostridia strains.</title>
        <authorList>
            <person name="Brown S."/>
        </authorList>
    </citation>
    <scope>NUCLEOTIDE SEQUENCE [LARGE SCALE GENOMIC DNA]</scope>
    <source>
        <strain evidence="10 11">DJ011</strain>
    </source>
</reference>
<keyword evidence="11" id="KW-1185">Reference proteome</keyword>
<dbReference type="InterPro" id="IPR036388">
    <property type="entry name" value="WH-like_DNA-bd_sf"/>
</dbReference>
<dbReference type="Gene3D" id="3.40.50.300">
    <property type="entry name" value="P-loop containing nucleotide triphosphate hydrolases"/>
    <property type="match status" value="1"/>
</dbReference>
<dbReference type="Pfam" id="PF00009">
    <property type="entry name" value="GTP_EFTU"/>
    <property type="match status" value="1"/>
</dbReference>
<dbReference type="SUPFAM" id="SSF50447">
    <property type="entry name" value="Translation proteins"/>
    <property type="match status" value="1"/>
</dbReference>
<dbReference type="Pfam" id="PF09107">
    <property type="entry name" value="WHD_3rd_SelB"/>
    <property type="match status" value="1"/>
</dbReference>
<dbReference type="PRINTS" id="PR00315">
    <property type="entry name" value="ELONGATNFCT"/>
</dbReference>
<keyword evidence="3" id="KW-0963">Cytoplasm</keyword>
<feature type="domain" description="Tr-type G" evidence="9">
    <location>
        <begin position="1"/>
        <end position="172"/>
    </location>
</feature>
<gene>
    <name evidence="10" type="primary">selB</name>
    <name evidence="10" type="ORF">HGG79_06060</name>
</gene>
<dbReference type="GO" id="GO:0003723">
    <property type="term" value="F:RNA binding"/>
    <property type="evidence" value="ECO:0007669"/>
    <property type="project" value="InterPro"/>
</dbReference>
<dbReference type="AlphaFoldDB" id="A0A923E914"/>
<dbReference type="InterPro" id="IPR015191">
    <property type="entry name" value="SelB_WHD4"/>
</dbReference>
<dbReference type="PANTHER" id="PTHR43721">
    <property type="entry name" value="ELONGATION FACTOR TU-RELATED"/>
    <property type="match status" value="1"/>
</dbReference>
<dbReference type="InterPro" id="IPR009001">
    <property type="entry name" value="Transl_elong_EF1A/Init_IF2_C"/>
</dbReference>
<comment type="caution">
    <text evidence="10">The sequence shown here is derived from an EMBL/GenBank/DDBJ whole genome shotgun (WGS) entry which is preliminary data.</text>
</comment>
<comment type="subcellular location">
    <subcellularLocation>
        <location evidence="1">Cytoplasm</location>
    </subcellularLocation>
</comment>
<evidence type="ECO:0000256" key="7">
    <source>
        <dbReference type="ARBA" id="ARBA00025526"/>
    </source>
</evidence>
<dbReference type="SUPFAM" id="SSF52540">
    <property type="entry name" value="P-loop containing nucleoside triphosphate hydrolases"/>
    <property type="match status" value="1"/>
</dbReference>
<dbReference type="CDD" id="cd15491">
    <property type="entry name" value="selB_III"/>
    <property type="match status" value="1"/>
</dbReference>
<dbReference type="Proteomes" id="UP000563151">
    <property type="component" value="Unassembled WGS sequence"/>
</dbReference>
<dbReference type="CDD" id="cd03696">
    <property type="entry name" value="SelB_II"/>
    <property type="match status" value="1"/>
</dbReference>
<dbReference type="InterPro" id="IPR004535">
    <property type="entry name" value="Transl_elong_SelB"/>
</dbReference>
<dbReference type="EMBL" id="JAAZWO010000005">
    <property type="protein sequence ID" value="MBC2397341.1"/>
    <property type="molecule type" value="Genomic_DNA"/>
</dbReference>
<evidence type="ECO:0000256" key="4">
    <source>
        <dbReference type="ARBA" id="ARBA00022741"/>
    </source>
</evidence>
<dbReference type="InterPro" id="IPR057335">
    <property type="entry name" value="Beta-barrel_SelB"/>
</dbReference>
<sequence>MRHIVIGTAGHIDHGKTSLIKALTEQDTDRLKEEKKRGISINLGFAYLDLPCGKRAGIIDVPGHEKFIKNMLAGISSIDLVLMVIAADEGVMPQTREHLQILKLLDIKKGIVVLTKTDLVQKEWINIVKDEIKKEIQESFLQESKIYEVSCVTKKGIEELIKALDDISEELEEENIKEDFRMSVDRVFTVSGFGTVVTGTVLNGMVNQGETIEIYPSKINCKVRGIQVHEQKVNFAKIGQRTALNLSNVKVKEIKRGDVISSINAMESSIIIDCRLHYLKENNKPLKNRQRVRLHHGTSEILCRVVILDKEDIRPGESVYVQLKLESPIACKSEDRFIIRNYSPMYTIGGGIIIDPVSKKAKRFDKDYINELKIKENRNVEEILENVIKKFTEQVPDKNLIQKHLDIDDEVLKKEINKLKDKGKIIEICIDNNIRYIHNIYWKEKAKGLIEIYNEAGFSPPKYEEILEKENNKKIFNIIYYSLIKNKDIIIISEDIVLSCSNYYKAKRIIIDTINKNGNITLAEFRDILNTSRKYALAIIEHFDSIKLTKRIGDKRILYSVDLKETFV</sequence>
<dbReference type="InterPro" id="IPR036390">
    <property type="entry name" value="WH_DNA-bd_sf"/>
</dbReference>
<comment type="function">
    <text evidence="7">Translation factor necessary for the incorporation of selenocysteine into proteins. It probably replaces EF-Tu for the insertion of selenocysteine directed by the UGA codon. SelB binds GTP and GDP.</text>
</comment>
<evidence type="ECO:0000256" key="1">
    <source>
        <dbReference type="ARBA" id="ARBA00004496"/>
    </source>
</evidence>
<dbReference type="GO" id="GO:0005829">
    <property type="term" value="C:cytosol"/>
    <property type="evidence" value="ECO:0007669"/>
    <property type="project" value="TreeGrafter"/>
</dbReference>
<dbReference type="PANTHER" id="PTHR43721:SF22">
    <property type="entry name" value="ELONGATION FACTOR TU, MITOCHONDRIAL"/>
    <property type="match status" value="1"/>
</dbReference>
<dbReference type="RefSeq" id="WP_035144377.1">
    <property type="nucleotide sequence ID" value="NZ_JAAZWO010000005.1"/>
</dbReference>